<dbReference type="InterPro" id="IPR036397">
    <property type="entry name" value="RNaseH_sf"/>
</dbReference>
<evidence type="ECO:0000313" key="1">
    <source>
        <dbReference type="EMBL" id="KAK8877934.1"/>
    </source>
</evidence>
<evidence type="ECO:0000313" key="2">
    <source>
        <dbReference type="Proteomes" id="UP001470230"/>
    </source>
</evidence>
<comment type="caution">
    <text evidence="1">The sequence shown here is derived from an EMBL/GenBank/DDBJ whole genome shotgun (WGS) entry which is preliminary data.</text>
</comment>
<dbReference type="Gene3D" id="3.30.420.10">
    <property type="entry name" value="Ribonuclease H-like superfamily/Ribonuclease H"/>
    <property type="match status" value="1"/>
</dbReference>
<dbReference type="Proteomes" id="UP001470230">
    <property type="component" value="Unassembled WGS sequence"/>
</dbReference>
<proteinExistence type="predicted"/>
<name>A0ABR2JJT9_9EUKA</name>
<evidence type="ECO:0008006" key="3">
    <source>
        <dbReference type="Google" id="ProtNLM"/>
    </source>
</evidence>
<reference evidence="1 2" key="1">
    <citation type="submission" date="2024-04" db="EMBL/GenBank/DDBJ databases">
        <title>Tritrichomonas musculus Genome.</title>
        <authorList>
            <person name="Alves-Ferreira E."/>
            <person name="Grigg M."/>
            <person name="Lorenzi H."/>
            <person name="Galac M."/>
        </authorList>
    </citation>
    <scope>NUCLEOTIDE SEQUENCE [LARGE SCALE GENOMIC DNA]</scope>
    <source>
        <strain evidence="1 2">EAF2021</strain>
    </source>
</reference>
<accession>A0ABR2JJT9</accession>
<organism evidence="1 2">
    <name type="scientific">Tritrichomonas musculus</name>
    <dbReference type="NCBI Taxonomy" id="1915356"/>
    <lineage>
        <taxon>Eukaryota</taxon>
        <taxon>Metamonada</taxon>
        <taxon>Parabasalia</taxon>
        <taxon>Tritrichomonadida</taxon>
        <taxon>Tritrichomonadidae</taxon>
        <taxon>Tritrichomonas</taxon>
    </lineage>
</organism>
<dbReference type="EMBL" id="JAPFFF010000011">
    <property type="protein sequence ID" value="KAK8877934.1"/>
    <property type="molecule type" value="Genomic_DNA"/>
</dbReference>
<gene>
    <name evidence="1" type="ORF">M9Y10_004697</name>
</gene>
<protein>
    <recommendedName>
        <fullName evidence="3">Integrase catalytic domain-containing protein</fullName>
    </recommendedName>
</protein>
<sequence>MNEEDLSKQFDDAINYLNNVSWKHKNKADYDKVMNYSKLKNFDNDMKNELYNFYENKFNEYHPSKIEKKPEKEDEYLNDFVQRHSNDNKSLTKKEFDKVSKNWSKEEDYSNYLNKYYSQPGKTISKVKNNEFKINKIAFKSDSKNKSLHKQFPELEIQPNSIINTQFPVKYNKDNFELHKVGPRNSWLIDLMFDGKQCYLVAININTRYLYVELMNKIVFNDLIAKDHSKSTDSFIRTFSKMLKDGLLCENLSGDSEKCFCSKESQNFFKENGITWSNVDRIYFNKDLENGRKSLKDSEPLHSSLGIIDRVIRTLRDMAFNLGEKSLSPGIMKNLVFQYNHAPHTTLSKYATFSVSPFDVQNNNELETFIVRKIMQDNFNIMNKPGFQLNKGDKVKIYNDKIELNKHRVNVEPDVYMVVSFSKGLYKVENLRSKRTKNVPRFKICKI</sequence>
<keyword evidence="2" id="KW-1185">Reference proteome</keyword>